<feature type="domain" description="Outer membrane lipoprotein BamD-like" evidence="4">
    <location>
        <begin position="33"/>
        <end position="207"/>
    </location>
</feature>
<accession>A0A1T4WTN9</accession>
<proteinExistence type="inferred from homology"/>
<dbReference type="RefSeq" id="WP_078716889.1">
    <property type="nucleotide sequence ID" value="NZ_FUYC01000004.1"/>
</dbReference>
<dbReference type="InterPro" id="IPR011990">
    <property type="entry name" value="TPR-like_helical_dom_sf"/>
</dbReference>
<dbReference type="AlphaFoldDB" id="A0A1T4WTN9"/>
<gene>
    <name evidence="5" type="ORF">SAMN02745704_01315</name>
</gene>
<dbReference type="PANTHER" id="PTHR37423:SF2">
    <property type="entry name" value="MEMBRANE-BOUND LYTIC MUREIN TRANSGLYCOSYLASE C"/>
    <property type="match status" value="1"/>
</dbReference>
<evidence type="ECO:0000256" key="3">
    <source>
        <dbReference type="ARBA" id="ARBA00023237"/>
    </source>
</evidence>
<dbReference type="InterPro" id="IPR017689">
    <property type="entry name" value="BamD"/>
</dbReference>
<keyword evidence="1" id="KW-0732">Signal</keyword>
<dbReference type="PANTHER" id="PTHR37423">
    <property type="entry name" value="SOLUBLE LYTIC MUREIN TRANSGLYCOSYLASE-RELATED"/>
    <property type="match status" value="1"/>
</dbReference>
<organism evidence="5 6">
    <name type="scientific">Paucidesulfovibrio gracilis DSM 16080</name>
    <dbReference type="NCBI Taxonomy" id="1121449"/>
    <lineage>
        <taxon>Bacteria</taxon>
        <taxon>Pseudomonadati</taxon>
        <taxon>Thermodesulfobacteriota</taxon>
        <taxon>Desulfovibrionia</taxon>
        <taxon>Desulfovibrionales</taxon>
        <taxon>Desulfovibrionaceae</taxon>
        <taxon>Paucidesulfovibrio</taxon>
    </lineage>
</organism>
<dbReference type="STRING" id="1121449.SAMN02745704_01315"/>
<dbReference type="EMBL" id="FUYC01000004">
    <property type="protein sequence ID" value="SKA80218.1"/>
    <property type="molecule type" value="Genomic_DNA"/>
</dbReference>
<protein>
    <submittedName>
        <fullName evidence="5">Beta-barrel assembly machine subunit BamD</fullName>
    </submittedName>
</protein>
<dbReference type="NCBIfam" id="TIGR03302">
    <property type="entry name" value="OM_YfiO"/>
    <property type="match status" value="1"/>
</dbReference>
<evidence type="ECO:0000256" key="2">
    <source>
        <dbReference type="ARBA" id="ARBA00023136"/>
    </source>
</evidence>
<name>A0A1T4WTN9_9BACT</name>
<dbReference type="Pfam" id="PF13525">
    <property type="entry name" value="YfiO"/>
    <property type="match status" value="1"/>
</dbReference>
<evidence type="ECO:0000259" key="4">
    <source>
        <dbReference type="Pfam" id="PF13525"/>
    </source>
</evidence>
<keyword evidence="2" id="KW-0472">Membrane</keyword>
<dbReference type="InterPro" id="IPR039565">
    <property type="entry name" value="BamD-like"/>
</dbReference>
<dbReference type="SUPFAM" id="SSF48452">
    <property type="entry name" value="TPR-like"/>
    <property type="match status" value="1"/>
</dbReference>
<dbReference type="Gene3D" id="1.25.40.10">
    <property type="entry name" value="Tetratricopeptide repeat domain"/>
    <property type="match status" value="1"/>
</dbReference>
<reference evidence="5 6" key="1">
    <citation type="submission" date="2017-02" db="EMBL/GenBank/DDBJ databases">
        <authorList>
            <person name="Peterson S.W."/>
        </authorList>
    </citation>
    <scope>NUCLEOTIDE SEQUENCE [LARGE SCALE GENOMIC DNA]</scope>
    <source>
        <strain evidence="5 6">DSM 16080</strain>
    </source>
</reference>
<evidence type="ECO:0000256" key="1">
    <source>
        <dbReference type="ARBA" id="ARBA00022729"/>
    </source>
</evidence>
<dbReference type="PROSITE" id="PS51257">
    <property type="entry name" value="PROKAR_LIPOPROTEIN"/>
    <property type="match status" value="1"/>
</dbReference>
<dbReference type="CDD" id="cd15830">
    <property type="entry name" value="BamD"/>
    <property type="match status" value="1"/>
</dbReference>
<evidence type="ECO:0000313" key="6">
    <source>
        <dbReference type="Proteomes" id="UP000190027"/>
    </source>
</evidence>
<evidence type="ECO:0000313" key="5">
    <source>
        <dbReference type="EMBL" id="SKA80218.1"/>
    </source>
</evidence>
<dbReference type="OrthoDB" id="9781894at2"/>
<sequence length="244" mass="29264">MPEIRPRFFLLVALLTLLSGCSLIDYYFLPPPEDTAQELYEAGVYAMNDGDYGDAAEYFMKLKDNYPFSPFTPKAEVGLGDAYFLNEQYILAADAYKEFEALHPMHEDTPYVLFQVGMSNFKQFESIDRRQDNIREGIEYFQRVVDGYPDTDFAVQAKQYIHKSRRILAEHELFVADFYWRTEKYGPAWSRYKYVVENYPDLPEIHEYARRRAEYSYYEHQKTLSEEERMRLQESWYKFIRDWL</sequence>
<dbReference type="Proteomes" id="UP000190027">
    <property type="component" value="Unassembled WGS sequence"/>
</dbReference>
<dbReference type="HAMAP" id="MF_00922">
    <property type="entry name" value="OM_assembly_BamD"/>
    <property type="match status" value="1"/>
</dbReference>
<keyword evidence="3" id="KW-0998">Cell outer membrane</keyword>
<keyword evidence="6" id="KW-1185">Reference proteome</keyword>